<sequence length="31" mass="3374">MDVEAMRSARGDRRVDLGAGSRPALGSRETR</sequence>
<proteinExistence type="predicted"/>
<evidence type="ECO:0000313" key="3">
    <source>
        <dbReference type="Proteomes" id="UP000180166"/>
    </source>
</evidence>
<feature type="compositionally biased region" description="Basic and acidic residues" evidence="1">
    <location>
        <begin position="1"/>
        <end position="16"/>
    </location>
</feature>
<evidence type="ECO:0000256" key="1">
    <source>
        <dbReference type="SAM" id="MobiDB-lite"/>
    </source>
</evidence>
<protein>
    <submittedName>
        <fullName evidence="2">Uncharacterized protein</fullName>
    </submittedName>
</protein>
<organism evidence="2 3">
    <name type="scientific">Nocardia seriolae</name>
    <dbReference type="NCBI Taxonomy" id="37332"/>
    <lineage>
        <taxon>Bacteria</taxon>
        <taxon>Bacillati</taxon>
        <taxon>Actinomycetota</taxon>
        <taxon>Actinomycetes</taxon>
        <taxon>Mycobacteriales</taxon>
        <taxon>Nocardiaceae</taxon>
        <taxon>Nocardia</taxon>
    </lineage>
</organism>
<name>A0ABC8AW95_9NOCA</name>
<dbReference type="EMBL" id="CP017839">
    <property type="protein sequence ID" value="APA98439.1"/>
    <property type="molecule type" value="Genomic_DNA"/>
</dbReference>
<dbReference type="Proteomes" id="UP000180166">
    <property type="component" value="Chromosome"/>
</dbReference>
<dbReference type="AlphaFoldDB" id="A0ABC8AW95"/>
<accession>A0ABC8AW95</accession>
<reference evidence="2 3" key="1">
    <citation type="submission" date="2016-10" db="EMBL/GenBank/DDBJ databases">
        <title>Genome sequence of Nocardia seriolae strain EM150506, isolated from Anguila japonica.</title>
        <authorList>
            <person name="Han H.-J."/>
        </authorList>
    </citation>
    <scope>NUCLEOTIDE SEQUENCE [LARGE SCALE GENOMIC DNA]</scope>
    <source>
        <strain evidence="2 3">EM150506</strain>
    </source>
</reference>
<feature type="region of interest" description="Disordered" evidence="1">
    <location>
        <begin position="1"/>
        <end position="31"/>
    </location>
</feature>
<evidence type="ECO:0000313" key="2">
    <source>
        <dbReference type="EMBL" id="APA98439.1"/>
    </source>
</evidence>
<gene>
    <name evidence="2" type="ORF">NS506_04391</name>
</gene>
<dbReference type="KEGG" id="nsr:NS506_04391"/>